<dbReference type="STRING" id="252740.A0A423VNW5"/>
<evidence type="ECO:0000313" key="2">
    <source>
        <dbReference type="Proteomes" id="UP000284375"/>
    </source>
</evidence>
<comment type="caution">
    <text evidence="1">The sequence shown here is derived from an EMBL/GenBank/DDBJ whole genome shotgun (WGS) entry which is preliminary data.</text>
</comment>
<reference evidence="1 2" key="1">
    <citation type="submission" date="2015-09" db="EMBL/GenBank/DDBJ databases">
        <title>Host preference determinants of Valsa canker pathogens revealed by comparative genomics.</title>
        <authorList>
            <person name="Yin Z."/>
            <person name="Huang L."/>
        </authorList>
    </citation>
    <scope>NUCLEOTIDE SEQUENCE [LARGE SCALE GENOMIC DNA]</scope>
    <source>
        <strain evidence="1 2">YSFL</strain>
    </source>
</reference>
<accession>A0A423VNW5</accession>
<dbReference type="AlphaFoldDB" id="A0A423VNW5"/>
<dbReference type="EMBL" id="LJZO01000036">
    <property type="protein sequence ID" value="ROV92717.1"/>
    <property type="molecule type" value="Genomic_DNA"/>
</dbReference>
<protein>
    <submittedName>
        <fullName evidence="1">Uncharacterized protein</fullName>
    </submittedName>
</protein>
<keyword evidence="2" id="KW-1185">Reference proteome</keyword>
<sequence>MSLGQLTSDVFLSCTPTAVAVGATILAGTLQRPAPAATFTTEYSFTAPAACPTAEWTATYTIREVCTGDPATWTRPPVPPNFVKTVVTCDVCAHKTQTITCPVELAVQTGPVRIHGDGVTATPALAAATATAAANMGAAAAGSGGSTSGSDISGPNSGSAAAAAAAIVGSNSFSGGGSSASNLGLGADDMFATVAMPGSGAETEAASTTYDTAGAPGMKISFVLVSGAIGLGLVASQLLL</sequence>
<dbReference type="Proteomes" id="UP000284375">
    <property type="component" value="Unassembled WGS sequence"/>
</dbReference>
<dbReference type="OrthoDB" id="3558870at2759"/>
<name>A0A423VNW5_CYTCH</name>
<organism evidence="1 2">
    <name type="scientific">Cytospora chrysosperma</name>
    <name type="common">Cytospora canker fungus</name>
    <name type="synonym">Sphaeria chrysosperma</name>
    <dbReference type="NCBI Taxonomy" id="252740"/>
    <lineage>
        <taxon>Eukaryota</taxon>
        <taxon>Fungi</taxon>
        <taxon>Dikarya</taxon>
        <taxon>Ascomycota</taxon>
        <taxon>Pezizomycotina</taxon>
        <taxon>Sordariomycetes</taxon>
        <taxon>Sordariomycetidae</taxon>
        <taxon>Diaporthales</taxon>
        <taxon>Cytosporaceae</taxon>
        <taxon>Cytospora</taxon>
    </lineage>
</organism>
<proteinExistence type="predicted"/>
<evidence type="ECO:0000313" key="1">
    <source>
        <dbReference type="EMBL" id="ROV92717.1"/>
    </source>
</evidence>
<gene>
    <name evidence="1" type="ORF">VSDG_06620</name>
</gene>